<proteinExistence type="predicted"/>
<dbReference type="InterPro" id="IPR005116">
    <property type="entry name" value="Transp-assoc_OB_typ1"/>
</dbReference>
<feature type="domain" description="Mop" evidence="3">
    <location>
        <begin position="2"/>
        <end position="68"/>
    </location>
</feature>
<dbReference type="STRING" id="48256.CLHUN_27200"/>
<accession>A0A1V4SIS4</accession>
<gene>
    <name evidence="4" type="primary">mopA</name>
    <name evidence="4" type="ORF">CLHUN_27200</name>
</gene>
<dbReference type="SUPFAM" id="SSF50331">
    <property type="entry name" value="MOP-like"/>
    <property type="match status" value="2"/>
</dbReference>
<evidence type="ECO:0000256" key="2">
    <source>
        <dbReference type="PROSITE-ProRule" id="PRU01213"/>
    </source>
</evidence>
<dbReference type="PROSITE" id="PS51866">
    <property type="entry name" value="MOP"/>
    <property type="match status" value="2"/>
</dbReference>
<dbReference type="AlphaFoldDB" id="A0A1V4SIS4"/>
<feature type="domain" description="Mop" evidence="3">
    <location>
        <begin position="72"/>
        <end position="138"/>
    </location>
</feature>
<comment type="caution">
    <text evidence="4">The sequence shown here is derived from an EMBL/GenBank/DDBJ whole genome shotgun (WGS) entry which is preliminary data.</text>
</comment>
<name>A0A1V4SIS4_RUMHU</name>
<evidence type="ECO:0000259" key="3">
    <source>
        <dbReference type="PROSITE" id="PS51866"/>
    </source>
</evidence>
<dbReference type="InterPro" id="IPR008995">
    <property type="entry name" value="Mo/tungstate-bd_C_term_dom"/>
</dbReference>
<reference evidence="4 5" key="1">
    <citation type="submission" date="2017-03" db="EMBL/GenBank/DDBJ databases">
        <title>Genome sequence of Clostridium hungatei DSM 14427.</title>
        <authorList>
            <person name="Poehlein A."/>
            <person name="Daniel R."/>
        </authorList>
    </citation>
    <scope>NUCLEOTIDE SEQUENCE [LARGE SCALE GENOMIC DNA]</scope>
    <source>
        <strain evidence="4 5">DSM 14427</strain>
    </source>
</reference>
<dbReference type="RefSeq" id="WP_080065176.1">
    <property type="nucleotide sequence ID" value="NZ_MZGX01000018.1"/>
</dbReference>
<dbReference type="GO" id="GO:0015689">
    <property type="term" value="P:molybdate ion transport"/>
    <property type="evidence" value="ECO:0007669"/>
    <property type="project" value="InterPro"/>
</dbReference>
<dbReference type="Pfam" id="PF03459">
    <property type="entry name" value="TOBE"/>
    <property type="match status" value="2"/>
</dbReference>
<evidence type="ECO:0000313" key="5">
    <source>
        <dbReference type="Proteomes" id="UP000191554"/>
    </source>
</evidence>
<protein>
    <submittedName>
        <fullName evidence="4">Molybdenum-pterin-binding protein MopA</fullName>
    </submittedName>
</protein>
<dbReference type="Gene3D" id="2.40.50.100">
    <property type="match status" value="2"/>
</dbReference>
<organism evidence="4 5">
    <name type="scientific">Ruminiclostridium hungatei</name>
    <name type="common">Clostridium hungatei</name>
    <dbReference type="NCBI Taxonomy" id="48256"/>
    <lineage>
        <taxon>Bacteria</taxon>
        <taxon>Bacillati</taxon>
        <taxon>Bacillota</taxon>
        <taxon>Clostridia</taxon>
        <taxon>Eubacteriales</taxon>
        <taxon>Oscillospiraceae</taxon>
        <taxon>Ruminiclostridium</taxon>
    </lineage>
</organism>
<dbReference type="InterPro" id="IPR004606">
    <property type="entry name" value="Mop_domain"/>
</dbReference>
<keyword evidence="1 2" id="KW-0500">Molybdenum</keyword>
<evidence type="ECO:0000256" key="1">
    <source>
        <dbReference type="ARBA" id="ARBA00022505"/>
    </source>
</evidence>
<dbReference type="EMBL" id="MZGX01000018">
    <property type="protein sequence ID" value="OPX43375.1"/>
    <property type="molecule type" value="Genomic_DNA"/>
</dbReference>
<dbReference type="Proteomes" id="UP000191554">
    <property type="component" value="Unassembled WGS sequence"/>
</dbReference>
<dbReference type="NCBIfam" id="TIGR00638">
    <property type="entry name" value="Mop"/>
    <property type="match status" value="2"/>
</dbReference>
<sequence>MIISARNQLKGKIESIQEGAVNAVVVLKTSGGEVISATISMSAVKELELAGGREAIAVIKSTEVMTGVGDLKISARNQLDGEILKVEDGAVNAIVTLKTNAGSLISSTISRSAVKELGLAAGVKAKAVIKSTSVMIAVE</sequence>
<evidence type="ECO:0000313" key="4">
    <source>
        <dbReference type="EMBL" id="OPX43375.1"/>
    </source>
</evidence>
<dbReference type="OrthoDB" id="122515at2"/>
<keyword evidence="5" id="KW-1185">Reference proteome</keyword>